<reference evidence="3" key="1">
    <citation type="submission" date="2022-07" db="EMBL/GenBank/DDBJ databases">
        <title>Ectorhizobium quercum gen.nov., sp. nov.</title>
        <authorList>
            <person name="Ma T."/>
            <person name="Li Y."/>
        </authorList>
    </citation>
    <scope>NUCLEOTIDE SEQUENCE</scope>
    <source>
        <strain evidence="3">BDR2-2</strain>
    </source>
</reference>
<dbReference type="GO" id="GO:0016757">
    <property type="term" value="F:glycosyltransferase activity"/>
    <property type="evidence" value="ECO:0007669"/>
    <property type="project" value="UniProtKB-KW"/>
</dbReference>
<accession>A0AAE3N3S4</accession>
<keyword evidence="4" id="KW-1185">Reference proteome</keyword>
<dbReference type="SUPFAM" id="SSF53448">
    <property type="entry name" value="Nucleotide-diphospho-sugar transferases"/>
    <property type="match status" value="2"/>
</dbReference>
<organism evidence="3 4">
    <name type="scientific">Ectorhizobium quercum</name>
    <dbReference type="NCBI Taxonomy" id="2965071"/>
    <lineage>
        <taxon>Bacteria</taxon>
        <taxon>Pseudomonadati</taxon>
        <taxon>Pseudomonadota</taxon>
        <taxon>Alphaproteobacteria</taxon>
        <taxon>Hyphomicrobiales</taxon>
        <taxon>Rhizobiaceae</taxon>
        <taxon>Ectorhizobium</taxon>
    </lineage>
</organism>
<dbReference type="CDD" id="cd04186">
    <property type="entry name" value="GT_2_like_c"/>
    <property type="match status" value="1"/>
</dbReference>
<evidence type="ECO:0000259" key="1">
    <source>
        <dbReference type="Pfam" id="PF00535"/>
    </source>
</evidence>
<dbReference type="EMBL" id="JANFPI010000001">
    <property type="protein sequence ID" value="MCX8996201.1"/>
    <property type="molecule type" value="Genomic_DNA"/>
</dbReference>
<proteinExistence type="predicted"/>
<dbReference type="Proteomes" id="UP001208771">
    <property type="component" value="Unassembled WGS sequence"/>
</dbReference>
<dbReference type="AlphaFoldDB" id="A0AAE3N3S4"/>
<dbReference type="RefSeq" id="WP_306409949.1">
    <property type="nucleotide sequence ID" value="NZ_JANFPI010000001.1"/>
</dbReference>
<evidence type="ECO:0000313" key="2">
    <source>
        <dbReference type="EMBL" id="MCX8996201.1"/>
    </source>
</evidence>
<name>A0AAE3N3S4_9HYPH</name>
<evidence type="ECO:0000313" key="4">
    <source>
        <dbReference type="Proteomes" id="UP001208771"/>
    </source>
</evidence>
<dbReference type="InterPro" id="IPR029044">
    <property type="entry name" value="Nucleotide-diphossugar_trans"/>
</dbReference>
<dbReference type="EMBL" id="JANFPI010000005">
    <property type="protein sequence ID" value="MCX8998760.1"/>
    <property type="molecule type" value="Genomic_DNA"/>
</dbReference>
<dbReference type="Gene3D" id="3.90.550.10">
    <property type="entry name" value="Spore Coat Polysaccharide Biosynthesis Protein SpsA, Chain A"/>
    <property type="match status" value="2"/>
</dbReference>
<protein>
    <submittedName>
        <fullName evidence="3">Glycosyltransferase family 2 protein</fullName>
    </submittedName>
</protein>
<sequence>MPDIIAQNELTADPGERSVWLAEGDDPFFLIRFPFFRKRYFAIRLTASDGEIDPKLYINTGHGFREEDSRDVGRGKDFLIVADVGAFGTIRALRVDPTNEPCRFVMTVEEFDTTAAVEAHILDQRRQSPALKDVRFWKLPRFWKTLPALPFRRKSSSLQAYVTRAAELAGEMSLAAPRSADRPWLSIVVPVYNAPAQYLDDLLSSFLKQDIPGTELILSDDGSTSAETLDWFASRKPDPRINCLLNGVNRGIASTTNAGLDVAKGDWITLLDHDDMIAPHGLKVIRKAVEASPGACFLYTDELIVDEALKPVGLLLKPAYDPVLLSGVNYINHFSIYRRERLKEIGLLRTTFEGSQDYDLLLRYLEGVNDSEVLHVPYPAYWWRRNGKSYSHKFLYRATDSARRALHEHFERNHKPNTVLPALTETLHRVNFGNEPAVGRPKISIIIPNRDSFDLISTVLKGIYEGTDYPNYEVIIVDNGTTESATIALYEDYARRHPSFQFHVKARPFNFSRAINEGMAHASGDHFLLLNNDIEITSRDWLDEMVQCLSYDRVGIVGAKLLYPNRKLQHAGVIVGFGGLAGHWYLNKPERFGGPMNRLHLRNSLTCVTGAAMLITGECAREIGLWDEENFSIAYNDVDYCLRAYKAGYRIVWTPFACLVHHESVSRGSDISGERRARFEKEKANLRRLHETQGFFDPACHPGYSRSHSDPRLLPLPYMHKARSWFIA</sequence>
<dbReference type="InterPro" id="IPR001173">
    <property type="entry name" value="Glyco_trans_2-like"/>
</dbReference>
<dbReference type="Pfam" id="PF00535">
    <property type="entry name" value="Glycos_transf_2"/>
    <property type="match status" value="1"/>
</dbReference>
<dbReference type="PANTHER" id="PTHR43179">
    <property type="entry name" value="RHAMNOSYLTRANSFERASE WBBL"/>
    <property type="match status" value="1"/>
</dbReference>
<feature type="domain" description="Glycosyltransferase 2-like" evidence="1">
    <location>
        <begin position="186"/>
        <end position="294"/>
    </location>
</feature>
<dbReference type="PANTHER" id="PTHR43179:SF7">
    <property type="entry name" value="RHAMNOSYLTRANSFERASE WBBL"/>
    <property type="match status" value="1"/>
</dbReference>
<comment type="caution">
    <text evidence="3">The sequence shown here is derived from an EMBL/GenBank/DDBJ whole genome shotgun (WGS) entry which is preliminary data.</text>
</comment>
<dbReference type="Pfam" id="PF13641">
    <property type="entry name" value="Glyco_tranf_2_3"/>
    <property type="match status" value="1"/>
</dbReference>
<evidence type="ECO:0000313" key="3">
    <source>
        <dbReference type="EMBL" id="MCX8998760.1"/>
    </source>
</evidence>
<gene>
    <name evidence="2" type="ORF">NOF55_03695</name>
    <name evidence="3" type="ORF">NOF55_16730</name>
</gene>